<organism evidence="2 3">
    <name type="scientific">Ramazzottius varieornatus</name>
    <name type="common">Water bear</name>
    <name type="synonym">Tardigrade</name>
    <dbReference type="NCBI Taxonomy" id="947166"/>
    <lineage>
        <taxon>Eukaryota</taxon>
        <taxon>Metazoa</taxon>
        <taxon>Ecdysozoa</taxon>
        <taxon>Tardigrada</taxon>
        <taxon>Eutardigrada</taxon>
        <taxon>Parachela</taxon>
        <taxon>Hypsibioidea</taxon>
        <taxon>Ramazzottiidae</taxon>
        <taxon>Ramazzottius</taxon>
    </lineage>
</organism>
<evidence type="ECO:0000313" key="2">
    <source>
        <dbReference type="EMBL" id="GAU94021.1"/>
    </source>
</evidence>
<name>A0A1D1UX13_RAMVA</name>
<reference evidence="2 3" key="1">
    <citation type="journal article" date="2016" name="Nat. Commun.">
        <title>Extremotolerant tardigrade genome and improved radiotolerance of human cultured cells by tardigrade-unique protein.</title>
        <authorList>
            <person name="Hashimoto T."/>
            <person name="Horikawa D.D."/>
            <person name="Saito Y."/>
            <person name="Kuwahara H."/>
            <person name="Kozuka-Hata H."/>
            <person name="Shin-I T."/>
            <person name="Minakuchi Y."/>
            <person name="Ohishi K."/>
            <person name="Motoyama A."/>
            <person name="Aizu T."/>
            <person name="Enomoto A."/>
            <person name="Kondo K."/>
            <person name="Tanaka S."/>
            <person name="Hara Y."/>
            <person name="Koshikawa S."/>
            <person name="Sagara H."/>
            <person name="Miura T."/>
            <person name="Yokobori S."/>
            <person name="Miyagawa K."/>
            <person name="Suzuki Y."/>
            <person name="Kubo T."/>
            <person name="Oyama M."/>
            <person name="Kohara Y."/>
            <person name="Fujiyama A."/>
            <person name="Arakawa K."/>
            <person name="Katayama T."/>
            <person name="Toyoda A."/>
            <person name="Kunieda T."/>
        </authorList>
    </citation>
    <scope>NUCLEOTIDE SEQUENCE [LARGE SCALE GENOMIC DNA]</scope>
    <source>
        <strain evidence="2 3">YOKOZUNA-1</strain>
    </source>
</reference>
<dbReference type="AlphaFoldDB" id="A0A1D1UX13"/>
<comment type="caution">
    <text evidence="2">The sequence shown here is derived from an EMBL/GenBank/DDBJ whole genome shotgun (WGS) entry which is preliminary data.</text>
</comment>
<dbReference type="Proteomes" id="UP000186922">
    <property type="component" value="Unassembled WGS sequence"/>
</dbReference>
<keyword evidence="3" id="KW-1185">Reference proteome</keyword>
<proteinExistence type="predicted"/>
<feature type="region of interest" description="Disordered" evidence="1">
    <location>
        <begin position="72"/>
        <end position="91"/>
    </location>
</feature>
<protein>
    <submittedName>
        <fullName evidence="2">Uncharacterized protein</fullName>
    </submittedName>
</protein>
<sequence length="91" mass="10252">MNGKRCECFLCSEECEAELKPMECQTKDCRAAISTDNRAFFPCKTCGVPSTVEHLQAAKGEYAKLQARHENDLDTGERYSSSDARQKRTIL</sequence>
<evidence type="ECO:0000313" key="3">
    <source>
        <dbReference type="Proteomes" id="UP000186922"/>
    </source>
</evidence>
<evidence type="ECO:0000256" key="1">
    <source>
        <dbReference type="SAM" id="MobiDB-lite"/>
    </source>
</evidence>
<dbReference type="EMBL" id="BDGG01000002">
    <property type="protein sequence ID" value="GAU94021.1"/>
    <property type="molecule type" value="Genomic_DNA"/>
</dbReference>
<gene>
    <name evidence="2" type="primary">RvY_05869-1</name>
    <name evidence="2" type="synonym">RvY_05869.1</name>
    <name evidence="2" type="ORF">RvY_05869</name>
</gene>
<accession>A0A1D1UX13</accession>